<evidence type="ECO:0000256" key="4">
    <source>
        <dbReference type="ARBA" id="ARBA00022857"/>
    </source>
</evidence>
<dbReference type="Gene3D" id="3.20.20.70">
    <property type="entry name" value="Aldolase class I"/>
    <property type="match status" value="1"/>
</dbReference>
<keyword evidence="8" id="KW-1185">Reference proteome</keyword>
<dbReference type="RefSeq" id="XP_020074148.1">
    <property type="nucleotide sequence ID" value="XM_020221832.1"/>
</dbReference>
<name>A0A1E4RCW2_9ASCO</name>
<dbReference type="InterPro" id="IPR044152">
    <property type="entry name" value="YqjM-like"/>
</dbReference>
<dbReference type="SUPFAM" id="SSF51395">
    <property type="entry name" value="FMN-linked oxidoreductases"/>
    <property type="match status" value="1"/>
</dbReference>
<dbReference type="InterPro" id="IPR001155">
    <property type="entry name" value="OxRdtase_FMN_N"/>
</dbReference>
<evidence type="ECO:0000256" key="1">
    <source>
        <dbReference type="ARBA" id="ARBA00001917"/>
    </source>
</evidence>
<gene>
    <name evidence="7" type="ORF">HYPBUDRAFT_153972</name>
</gene>
<comment type="cofactor">
    <cofactor evidence="1">
        <name>FMN</name>
        <dbReference type="ChEBI" id="CHEBI:58210"/>
    </cofactor>
</comment>
<sequence length="426" mass="46993">MSSTYETPNAQVPYYLPLQPEVLGKAIEPQPDNKPIPKLFQPLSIKNVTFPNRIGVSPMCQYLAGSVSKDGKAENTFLATPYHFVHYGGFTTRGAGLTIVEAAAVSAEGALSQKDLGIFNDEQAKKLKEIVDYAHGNQAKIGIQIGHGGRKANGQPIFIHLEQTIDKSIGGWGDKIVAPSAIEFRPKGNYPVPNELSKEEIKRIIKDFGLAAKRAIEISGFDFIEIHGAHGYLITEFYSAISNKRKDEYGGSFENRIRFLIEIIKEVKFQIGDKIPIFLRISAVDNDDTTNDAWTIEDSIKLAHIVAQEGIDLLDISSGGNSHNQSRRGTKSFVHHEYAKAIKKSVGDKLIIACVGAINDANKANQAIEDGDFDIALIGKGFLQNPGLAWTWADQLGVRVHQSLQYDWGFHPKISQIVELIERSKQ</sequence>
<keyword evidence="5" id="KW-0560">Oxidoreductase</keyword>
<evidence type="ECO:0000256" key="5">
    <source>
        <dbReference type="ARBA" id="ARBA00023002"/>
    </source>
</evidence>
<dbReference type="STRING" id="984485.A0A1E4RCW2"/>
<dbReference type="CDD" id="cd02932">
    <property type="entry name" value="OYE_YqiM_FMN"/>
    <property type="match status" value="1"/>
</dbReference>
<feature type="domain" description="NADH:flavin oxidoreductase/NADH oxidase N-terminal" evidence="6">
    <location>
        <begin position="38"/>
        <end position="393"/>
    </location>
</feature>
<dbReference type="GO" id="GO:0050661">
    <property type="term" value="F:NADP binding"/>
    <property type="evidence" value="ECO:0007669"/>
    <property type="project" value="InterPro"/>
</dbReference>
<evidence type="ECO:0000256" key="3">
    <source>
        <dbReference type="ARBA" id="ARBA00022643"/>
    </source>
</evidence>
<proteinExistence type="predicted"/>
<dbReference type="AlphaFoldDB" id="A0A1E4RCW2"/>
<keyword evidence="4" id="KW-0521">NADP</keyword>
<dbReference type="InterPro" id="IPR013785">
    <property type="entry name" value="Aldolase_TIM"/>
</dbReference>
<protein>
    <submittedName>
        <fullName evidence="7">NADH:flavin oxidoreductase/12-oxophytodienoate reductase</fullName>
    </submittedName>
</protein>
<dbReference type="EMBL" id="KV454545">
    <property type="protein sequence ID" value="ODV65081.1"/>
    <property type="molecule type" value="Genomic_DNA"/>
</dbReference>
<dbReference type="OrthoDB" id="72788at2759"/>
<dbReference type="GO" id="GO:0003959">
    <property type="term" value="F:NADPH dehydrogenase activity"/>
    <property type="evidence" value="ECO:0007669"/>
    <property type="project" value="InterPro"/>
</dbReference>
<dbReference type="GeneID" id="30996381"/>
<evidence type="ECO:0000313" key="8">
    <source>
        <dbReference type="Proteomes" id="UP000095085"/>
    </source>
</evidence>
<keyword evidence="3" id="KW-0288">FMN</keyword>
<evidence type="ECO:0000256" key="2">
    <source>
        <dbReference type="ARBA" id="ARBA00022630"/>
    </source>
</evidence>
<dbReference type="GO" id="GO:0010181">
    <property type="term" value="F:FMN binding"/>
    <property type="evidence" value="ECO:0007669"/>
    <property type="project" value="InterPro"/>
</dbReference>
<keyword evidence="2" id="KW-0285">Flavoprotein</keyword>
<evidence type="ECO:0000259" key="6">
    <source>
        <dbReference type="Pfam" id="PF00724"/>
    </source>
</evidence>
<organism evidence="7 8">
    <name type="scientific">Hyphopichia burtonii NRRL Y-1933</name>
    <dbReference type="NCBI Taxonomy" id="984485"/>
    <lineage>
        <taxon>Eukaryota</taxon>
        <taxon>Fungi</taxon>
        <taxon>Dikarya</taxon>
        <taxon>Ascomycota</taxon>
        <taxon>Saccharomycotina</taxon>
        <taxon>Pichiomycetes</taxon>
        <taxon>Debaryomycetaceae</taxon>
        <taxon>Hyphopichia</taxon>
    </lineage>
</organism>
<evidence type="ECO:0000313" key="7">
    <source>
        <dbReference type="EMBL" id="ODV65081.1"/>
    </source>
</evidence>
<dbReference type="PANTHER" id="PTHR43303">
    <property type="entry name" value="NADPH DEHYDROGENASE C23G7.10C-RELATED"/>
    <property type="match status" value="1"/>
</dbReference>
<reference evidence="8" key="1">
    <citation type="submission" date="2016-05" db="EMBL/GenBank/DDBJ databases">
        <title>Comparative genomics of biotechnologically important yeasts.</title>
        <authorList>
            <consortium name="DOE Joint Genome Institute"/>
            <person name="Riley R."/>
            <person name="Haridas S."/>
            <person name="Wolfe K.H."/>
            <person name="Lopes M.R."/>
            <person name="Hittinger C.T."/>
            <person name="Goker M."/>
            <person name="Salamov A."/>
            <person name="Wisecaver J."/>
            <person name="Long T.M."/>
            <person name="Aerts A.L."/>
            <person name="Barry K."/>
            <person name="Choi C."/>
            <person name="Clum A."/>
            <person name="Coughlan A.Y."/>
            <person name="Deshpande S."/>
            <person name="Douglass A.P."/>
            <person name="Hanson S.J."/>
            <person name="Klenk H.-P."/>
            <person name="Labutti K."/>
            <person name="Lapidus A."/>
            <person name="Lindquist E."/>
            <person name="Lipzen A."/>
            <person name="Meier-Kolthoff J.P."/>
            <person name="Ohm R.A."/>
            <person name="Otillar R.P."/>
            <person name="Pangilinan J."/>
            <person name="Peng Y."/>
            <person name="Rokas A."/>
            <person name="Rosa C.A."/>
            <person name="Scheuner C."/>
            <person name="Sibirny A.A."/>
            <person name="Slot J.C."/>
            <person name="Stielow J.B."/>
            <person name="Sun H."/>
            <person name="Kurtzman C.P."/>
            <person name="Blackwell M."/>
            <person name="Grigoriev I.V."/>
            <person name="Jeffries T.W."/>
        </authorList>
    </citation>
    <scope>NUCLEOTIDE SEQUENCE [LARGE SCALE GENOMIC DNA]</scope>
    <source>
        <strain evidence="8">NRRL Y-1933</strain>
    </source>
</reference>
<dbReference type="Pfam" id="PF00724">
    <property type="entry name" value="Oxidored_FMN"/>
    <property type="match status" value="1"/>
</dbReference>
<dbReference type="Proteomes" id="UP000095085">
    <property type="component" value="Unassembled WGS sequence"/>
</dbReference>
<accession>A0A1E4RCW2</accession>
<dbReference type="PANTHER" id="PTHR43303:SF4">
    <property type="entry name" value="NADPH DEHYDROGENASE C23G7.10C-RELATED"/>
    <property type="match status" value="1"/>
</dbReference>